<accession>W9RPG6</accession>
<reference evidence="2" key="1">
    <citation type="submission" date="2013-01" db="EMBL/GenBank/DDBJ databases">
        <title>Draft Genome Sequence of a Mulberry Tree, Morus notabilis C.K. Schneid.</title>
        <authorList>
            <person name="He N."/>
            <person name="Zhao S."/>
        </authorList>
    </citation>
    <scope>NUCLEOTIDE SEQUENCE</scope>
</reference>
<dbReference type="Proteomes" id="UP000030645">
    <property type="component" value="Unassembled WGS sequence"/>
</dbReference>
<proteinExistence type="predicted"/>
<organism evidence="1 2">
    <name type="scientific">Morus notabilis</name>
    <dbReference type="NCBI Taxonomy" id="981085"/>
    <lineage>
        <taxon>Eukaryota</taxon>
        <taxon>Viridiplantae</taxon>
        <taxon>Streptophyta</taxon>
        <taxon>Embryophyta</taxon>
        <taxon>Tracheophyta</taxon>
        <taxon>Spermatophyta</taxon>
        <taxon>Magnoliopsida</taxon>
        <taxon>eudicotyledons</taxon>
        <taxon>Gunneridae</taxon>
        <taxon>Pentapetalae</taxon>
        <taxon>rosids</taxon>
        <taxon>fabids</taxon>
        <taxon>Rosales</taxon>
        <taxon>Moraceae</taxon>
        <taxon>Moreae</taxon>
        <taxon>Morus</taxon>
    </lineage>
</organism>
<evidence type="ECO:0000313" key="1">
    <source>
        <dbReference type="EMBL" id="EXC01925.1"/>
    </source>
</evidence>
<protein>
    <submittedName>
        <fullName evidence="1">Uncharacterized protein</fullName>
    </submittedName>
</protein>
<keyword evidence="2" id="KW-1185">Reference proteome</keyword>
<dbReference type="EMBL" id="KE345337">
    <property type="protein sequence ID" value="EXC01925.1"/>
    <property type="molecule type" value="Genomic_DNA"/>
</dbReference>
<evidence type="ECO:0000313" key="2">
    <source>
        <dbReference type="Proteomes" id="UP000030645"/>
    </source>
</evidence>
<sequence>MYKAKKGKGENEFRRKKEDPPTKFLLFPRSFGAYPISLGFGILKKTSIPFIMSRAEMTRLETCTKLAGFGLL</sequence>
<name>W9RPG6_9ROSA</name>
<gene>
    <name evidence="1" type="ORF">L484_018838</name>
</gene>
<dbReference type="AlphaFoldDB" id="W9RPG6"/>